<dbReference type="InterPro" id="IPR045275">
    <property type="entry name" value="MscS_archaea/bacteria_type"/>
</dbReference>
<evidence type="ECO:0000313" key="12">
    <source>
        <dbReference type="Proteomes" id="UP001597241"/>
    </source>
</evidence>
<comment type="subcellular location">
    <subcellularLocation>
        <location evidence="1">Cell membrane</location>
        <topology evidence="1">Multi-pass membrane protein</topology>
    </subcellularLocation>
</comment>
<comment type="caution">
    <text evidence="11">The sequence shown here is derived from an EMBL/GenBank/DDBJ whole genome shotgun (WGS) entry which is preliminary data.</text>
</comment>
<keyword evidence="6 7" id="KW-0472">Membrane</keyword>
<dbReference type="PANTHER" id="PTHR30221">
    <property type="entry name" value="SMALL-CONDUCTANCE MECHANOSENSITIVE CHANNEL"/>
    <property type="match status" value="1"/>
</dbReference>
<protein>
    <submittedName>
        <fullName evidence="11">Mechanosensitive ion channel family protein</fullName>
    </submittedName>
</protein>
<evidence type="ECO:0000256" key="2">
    <source>
        <dbReference type="ARBA" id="ARBA00008017"/>
    </source>
</evidence>
<keyword evidence="3" id="KW-1003">Cell membrane</keyword>
<dbReference type="InterPro" id="IPR049278">
    <property type="entry name" value="MS_channel_C"/>
</dbReference>
<keyword evidence="8" id="KW-0732">Signal</keyword>
<evidence type="ECO:0000256" key="4">
    <source>
        <dbReference type="ARBA" id="ARBA00022692"/>
    </source>
</evidence>
<accession>A0ABW3WL36</accession>
<keyword evidence="4 7" id="KW-0812">Transmembrane</keyword>
<evidence type="ECO:0000259" key="9">
    <source>
        <dbReference type="Pfam" id="PF00924"/>
    </source>
</evidence>
<keyword evidence="12" id="KW-1185">Reference proteome</keyword>
<dbReference type="SUPFAM" id="SSF82689">
    <property type="entry name" value="Mechanosensitive channel protein MscS (YggB), C-terminal domain"/>
    <property type="match status" value="1"/>
</dbReference>
<dbReference type="InterPro" id="IPR023408">
    <property type="entry name" value="MscS_beta-dom_sf"/>
</dbReference>
<feature type="transmembrane region" description="Helical" evidence="7">
    <location>
        <begin position="254"/>
        <end position="276"/>
    </location>
</feature>
<keyword evidence="5 7" id="KW-1133">Transmembrane helix</keyword>
<gene>
    <name evidence="11" type="ORF">ACFQ5N_04060</name>
</gene>
<evidence type="ECO:0000313" key="11">
    <source>
        <dbReference type="EMBL" id="MFD1293004.1"/>
    </source>
</evidence>
<dbReference type="InterPro" id="IPR010920">
    <property type="entry name" value="LSM_dom_sf"/>
</dbReference>
<evidence type="ECO:0000256" key="1">
    <source>
        <dbReference type="ARBA" id="ARBA00004651"/>
    </source>
</evidence>
<dbReference type="InterPro" id="IPR006685">
    <property type="entry name" value="MscS_channel_2nd"/>
</dbReference>
<name>A0ABW3WL36_9FLAO</name>
<dbReference type="Gene3D" id="2.30.30.60">
    <property type="match status" value="1"/>
</dbReference>
<feature type="transmembrane region" description="Helical" evidence="7">
    <location>
        <begin position="148"/>
        <end position="173"/>
    </location>
</feature>
<evidence type="ECO:0000259" key="10">
    <source>
        <dbReference type="Pfam" id="PF21082"/>
    </source>
</evidence>
<organism evidence="11 12">
    <name type="scientific">Lutibacter holmesii</name>
    <dbReference type="NCBI Taxonomy" id="1137985"/>
    <lineage>
        <taxon>Bacteria</taxon>
        <taxon>Pseudomonadati</taxon>
        <taxon>Bacteroidota</taxon>
        <taxon>Flavobacteriia</taxon>
        <taxon>Flavobacteriales</taxon>
        <taxon>Flavobacteriaceae</taxon>
        <taxon>Lutibacter</taxon>
    </lineage>
</organism>
<feature type="transmembrane region" description="Helical" evidence="7">
    <location>
        <begin position="308"/>
        <end position="328"/>
    </location>
</feature>
<dbReference type="Proteomes" id="UP001597241">
    <property type="component" value="Unassembled WGS sequence"/>
</dbReference>
<dbReference type="Pfam" id="PF21082">
    <property type="entry name" value="MS_channel_3rd"/>
    <property type="match status" value="1"/>
</dbReference>
<dbReference type="RefSeq" id="WP_386807956.1">
    <property type="nucleotide sequence ID" value="NZ_JBHTMV010000003.1"/>
</dbReference>
<dbReference type="Pfam" id="PF00924">
    <property type="entry name" value="MS_channel_2nd"/>
    <property type="match status" value="1"/>
</dbReference>
<feature type="transmembrane region" description="Helical" evidence="7">
    <location>
        <begin position="206"/>
        <end position="234"/>
    </location>
</feature>
<feature type="signal peptide" evidence="8">
    <location>
        <begin position="1"/>
        <end position="19"/>
    </location>
</feature>
<feature type="transmembrane region" description="Helical" evidence="7">
    <location>
        <begin position="340"/>
        <end position="367"/>
    </location>
</feature>
<dbReference type="InterPro" id="IPR011066">
    <property type="entry name" value="MscS_channel_C_sf"/>
</dbReference>
<evidence type="ECO:0000256" key="5">
    <source>
        <dbReference type="ARBA" id="ARBA00022989"/>
    </source>
</evidence>
<dbReference type="Gene3D" id="3.30.70.100">
    <property type="match status" value="1"/>
</dbReference>
<evidence type="ECO:0000256" key="6">
    <source>
        <dbReference type="ARBA" id="ARBA00023136"/>
    </source>
</evidence>
<evidence type="ECO:0000256" key="3">
    <source>
        <dbReference type="ARBA" id="ARBA00022475"/>
    </source>
</evidence>
<dbReference type="EMBL" id="JBHTMV010000003">
    <property type="protein sequence ID" value="MFD1293004.1"/>
    <property type="molecule type" value="Genomic_DNA"/>
</dbReference>
<comment type="similarity">
    <text evidence="2">Belongs to the MscS (TC 1.A.23) family.</text>
</comment>
<dbReference type="PANTHER" id="PTHR30221:SF18">
    <property type="entry name" value="SLL0590 PROTEIN"/>
    <property type="match status" value="1"/>
</dbReference>
<reference evidence="12" key="1">
    <citation type="journal article" date="2019" name="Int. J. Syst. Evol. Microbiol.">
        <title>The Global Catalogue of Microorganisms (GCM) 10K type strain sequencing project: providing services to taxonomists for standard genome sequencing and annotation.</title>
        <authorList>
            <consortium name="The Broad Institute Genomics Platform"/>
            <consortium name="The Broad Institute Genome Sequencing Center for Infectious Disease"/>
            <person name="Wu L."/>
            <person name="Ma J."/>
        </authorList>
    </citation>
    <scope>NUCLEOTIDE SEQUENCE [LARGE SCALE GENOMIC DNA]</scope>
    <source>
        <strain evidence="12">CCUG 62221</strain>
    </source>
</reference>
<evidence type="ECO:0000256" key="8">
    <source>
        <dbReference type="SAM" id="SignalP"/>
    </source>
</evidence>
<evidence type="ECO:0000256" key="7">
    <source>
        <dbReference type="SAM" id="Phobius"/>
    </source>
</evidence>
<proteinExistence type="inferred from homology"/>
<feature type="chain" id="PRO_5047305261" evidence="8">
    <location>
        <begin position="20"/>
        <end position="561"/>
    </location>
</feature>
<feature type="domain" description="Mechanosensitive ion channel MscS C-terminal" evidence="10">
    <location>
        <begin position="430"/>
        <end position="511"/>
    </location>
</feature>
<feature type="domain" description="Mechanosensitive ion channel MscS" evidence="9">
    <location>
        <begin position="354"/>
        <end position="419"/>
    </location>
</feature>
<dbReference type="SUPFAM" id="SSF50182">
    <property type="entry name" value="Sm-like ribonucleoproteins"/>
    <property type="match status" value="1"/>
</dbReference>
<dbReference type="Gene3D" id="1.10.287.1260">
    <property type="match status" value="1"/>
</dbReference>
<sequence length="561" mass="63900">MFLKKCLLALCLIPTILFAFVEHQNTEVYPLISLQQESEMVSAPVVFNLDTLFYINNSANSYPVTFRANGISDRLQKFTKNYNAITDSVYIQSNNNFIETYFNDKLLFITSNIDLENSDLSLIELAKSRTKSVQKSLDKLVNLTPKEWLIRIGYFTLSLVFLIAFIKLVNWLFRKLNVPLSKIEKNFLRKNRNILRYFIPKSTANIFVFISNIVRIVIIGVALFVYAPFMFSFFPWAEHLVKLFYGYIATPVKFVVFGFIDFIPSLFFILVIALFARYVVRVIKEISADIEIGKFEIRNFHKDWAKPTGNILSIFIYAFSLVLIFPYLPGSGSSAFQGVSIFIGAIISFGSTSAIANIIAGIVITYMRPFQIGDRVRIDSIVGDVIEKSILVTRIRTPKNEDVTIPNANILVGTIINYSNNEGRSIIVHTTITLGYDLPWQKVHKLLIEAANKTTFVEKTPEPFILQKSLDDYYVSYELNAHTFESKKIPFIYSEIHKNILDIFNDAGIEILSPAYMAARDGSLTTVPSKLKSEDKTPLDKIVDHLTGRNQQVKVEKSNDD</sequence>